<dbReference type="Gene3D" id="3.90.420.10">
    <property type="entry name" value="Oxidoreductase, molybdopterin-binding domain"/>
    <property type="match status" value="1"/>
</dbReference>
<dbReference type="Pfam" id="PF00174">
    <property type="entry name" value="Oxidored_molyb"/>
    <property type="match status" value="1"/>
</dbReference>
<dbReference type="InterPro" id="IPR036374">
    <property type="entry name" value="OxRdtase_Mopterin-bd_sf"/>
</dbReference>
<dbReference type="InterPro" id="IPR000572">
    <property type="entry name" value="OxRdtase_Mopterin-bd_dom"/>
</dbReference>
<feature type="domain" description="Oxidoreductase molybdopterin-binding" evidence="1">
    <location>
        <begin position="30"/>
        <end position="178"/>
    </location>
</feature>
<sequence length="215" mass="25271">MDTLKTPYIEKKPSSLRYYQEGPPESHDSINMEEWSLKVYLPDESVPIHVKFDELKKISTITENRRVVCVCNWSIRRNWTGILLSDLLDYLGINTTRYYPYYLKQLSLGTEKGQYDSTISLEHSLENRAMLVWAIDGEPLTLEEGYPLRLVDFSLYRYKGVKCLSELHFTKEFDQGFWESKAGYSKEGKIKPKRYRIVDLQEHRFIDGTGEVTDF</sequence>
<dbReference type="OrthoDB" id="9795587at2"/>
<keyword evidence="5" id="KW-1185">Reference proteome</keyword>
<evidence type="ECO:0000313" key="3">
    <source>
        <dbReference type="EMBL" id="SMS00963.1"/>
    </source>
</evidence>
<dbReference type="SUPFAM" id="SSF56524">
    <property type="entry name" value="Oxidoreductase molybdopterin-binding domain"/>
    <property type="match status" value="1"/>
</dbReference>
<dbReference type="PANTHER" id="PTHR43032:SF4">
    <property type="entry name" value="OXIDOREDUCTASE MOLYBDOPTERIN-BINDING DOMAIN-CONTAINING PROTEIN"/>
    <property type="match status" value="1"/>
</dbReference>
<evidence type="ECO:0000259" key="1">
    <source>
        <dbReference type="Pfam" id="PF00174"/>
    </source>
</evidence>
<accession>A0A1Y6IY42</accession>
<dbReference type="RefSeq" id="WP_087481008.1">
    <property type="nucleotide sequence ID" value="NZ_AP024884.1"/>
</dbReference>
<gene>
    <name evidence="2" type="ORF">SBX37_17595</name>
    <name evidence="3" type="ORF">VIM7927_02238</name>
</gene>
<reference evidence="2 5" key="2">
    <citation type="submission" date="2023-11" db="EMBL/GenBank/DDBJ databases">
        <title>Plant-associative lifestyle of Vibrio porteresiae and its evolutionary dynamics.</title>
        <authorList>
            <person name="Rameshkumar N."/>
            <person name="Kirti K."/>
        </authorList>
    </citation>
    <scope>NUCLEOTIDE SEQUENCE [LARGE SCALE GENOMIC DNA]</scope>
    <source>
        <strain evidence="2 5">MSSRF38</strain>
    </source>
</reference>
<dbReference type="EMBL" id="JAWRCO010000002">
    <property type="protein sequence ID" value="MDW6004673.1"/>
    <property type="molecule type" value="Genomic_DNA"/>
</dbReference>
<organism evidence="3 4">
    <name type="scientific">Vibrio mangrovi</name>
    <dbReference type="NCBI Taxonomy" id="474394"/>
    <lineage>
        <taxon>Bacteria</taxon>
        <taxon>Pseudomonadati</taxon>
        <taxon>Pseudomonadota</taxon>
        <taxon>Gammaproteobacteria</taxon>
        <taxon>Vibrionales</taxon>
        <taxon>Vibrionaceae</taxon>
        <taxon>Vibrio</taxon>
    </lineage>
</organism>
<name>A0A1Y6IY42_9VIBR</name>
<evidence type="ECO:0000313" key="5">
    <source>
        <dbReference type="Proteomes" id="UP001283366"/>
    </source>
</evidence>
<evidence type="ECO:0000313" key="4">
    <source>
        <dbReference type="Proteomes" id="UP000196125"/>
    </source>
</evidence>
<reference evidence="3 4" key="1">
    <citation type="submission" date="2017-05" db="EMBL/GenBank/DDBJ databases">
        <authorList>
            <person name="Song R."/>
            <person name="Chenine A.L."/>
            <person name="Ruprecht R.M."/>
        </authorList>
    </citation>
    <scope>NUCLEOTIDE SEQUENCE [LARGE SCALE GENOMIC DNA]</scope>
    <source>
        <strain evidence="3 4">CECT 7927</strain>
    </source>
</reference>
<dbReference type="AlphaFoldDB" id="A0A1Y6IY42"/>
<protein>
    <submittedName>
        <fullName evidence="2">Molybdopterin-dependent oxidoreductase</fullName>
    </submittedName>
    <submittedName>
        <fullName evidence="3">TMAO/DMSO reductase</fullName>
    </submittedName>
</protein>
<dbReference type="Proteomes" id="UP001283366">
    <property type="component" value="Unassembled WGS sequence"/>
</dbReference>
<proteinExistence type="predicted"/>
<evidence type="ECO:0000313" key="2">
    <source>
        <dbReference type="EMBL" id="MDW6004673.1"/>
    </source>
</evidence>
<dbReference type="PANTHER" id="PTHR43032">
    <property type="entry name" value="PROTEIN-METHIONINE-SULFOXIDE REDUCTASE"/>
    <property type="match status" value="1"/>
</dbReference>
<dbReference type="Proteomes" id="UP000196125">
    <property type="component" value="Unassembled WGS sequence"/>
</dbReference>
<dbReference type="EMBL" id="FXXI01000003">
    <property type="protein sequence ID" value="SMS00963.1"/>
    <property type="molecule type" value="Genomic_DNA"/>
</dbReference>